<dbReference type="EMBL" id="JACGWO010000007">
    <property type="protein sequence ID" value="KAK4423264.1"/>
    <property type="molecule type" value="Genomic_DNA"/>
</dbReference>
<keyword evidence="3" id="KW-1185">Reference proteome</keyword>
<proteinExistence type="predicted"/>
<dbReference type="InterPro" id="IPR026960">
    <property type="entry name" value="RVT-Znf"/>
</dbReference>
<feature type="domain" description="Reverse transcriptase zinc-binding" evidence="1">
    <location>
        <begin position="14"/>
        <end position="80"/>
    </location>
</feature>
<protein>
    <recommendedName>
        <fullName evidence="1">Reverse transcriptase zinc-binding domain-containing protein</fullName>
    </recommendedName>
</protein>
<comment type="caution">
    <text evidence="2">The sequence shown here is derived from an EMBL/GenBank/DDBJ whole genome shotgun (WGS) entry which is preliminary data.</text>
</comment>
<sequence>MDRPSSSLSDLKSGWGFLWSRRIPPKVKTFGWKLSKNALALMGNLNTKNPEVADICPVCKTQGEDVFHAFIRCPVARQTWALSSLPWALVSSWQGDAAQWFRYIDQKLDGPVLWNPPPAGVIKINCDGATFAKSGMVGVGVVARDFEGRVIERRQRLLEFKASPELAKLIFEKVVEDYSRG</sequence>
<dbReference type="AlphaFoldDB" id="A0AAE1Y3W2"/>
<evidence type="ECO:0000313" key="2">
    <source>
        <dbReference type="EMBL" id="KAK4423264.1"/>
    </source>
</evidence>
<accession>A0AAE1Y3W2</accession>
<gene>
    <name evidence="2" type="ORF">Salat_1909200</name>
</gene>
<reference evidence="2" key="1">
    <citation type="submission" date="2020-06" db="EMBL/GenBank/DDBJ databases">
        <authorList>
            <person name="Li T."/>
            <person name="Hu X."/>
            <person name="Zhang T."/>
            <person name="Song X."/>
            <person name="Zhang H."/>
            <person name="Dai N."/>
            <person name="Sheng W."/>
            <person name="Hou X."/>
            <person name="Wei L."/>
        </authorList>
    </citation>
    <scope>NUCLEOTIDE SEQUENCE</scope>
    <source>
        <strain evidence="2">3651</strain>
        <tissue evidence="2">Leaf</tissue>
    </source>
</reference>
<dbReference type="Proteomes" id="UP001293254">
    <property type="component" value="Unassembled WGS sequence"/>
</dbReference>
<evidence type="ECO:0000259" key="1">
    <source>
        <dbReference type="Pfam" id="PF13966"/>
    </source>
</evidence>
<dbReference type="Pfam" id="PF13966">
    <property type="entry name" value="zf-RVT"/>
    <property type="match status" value="1"/>
</dbReference>
<organism evidence="2 3">
    <name type="scientific">Sesamum alatum</name>
    <dbReference type="NCBI Taxonomy" id="300844"/>
    <lineage>
        <taxon>Eukaryota</taxon>
        <taxon>Viridiplantae</taxon>
        <taxon>Streptophyta</taxon>
        <taxon>Embryophyta</taxon>
        <taxon>Tracheophyta</taxon>
        <taxon>Spermatophyta</taxon>
        <taxon>Magnoliopsida</taxon>
        <taxon>eudicotyledons</taxon>
        <taxon>Gunneridae</taxon>
        <taxon>Pentapetalae</taxon>
        <taxon>asterids</taxon>
        <taxon>lamiids</taxon>
        <taxon>Lamiales</taxon>
        <taxon>Pedaliaceae</taxon>
        <taxon>Sesamum</taxon>
    </lineage>
</organism>
<evidence type="ECO:0000313" key="3">
    <source>
        <dbReference type="Proteomes" id="UP001293254"/>
    </source>
</evidence>
<reference evidence="2" key="2">
    <citation type="journal article" date="2024" name="Plant">
        <title>Genomic evolution and insights into agronomic trait innovations of Sesamum species.</title>
        <authorList>
            <person name="Miao H."/>
            <person name="Wang L."/>
            <person name="Qu L."/>
            <person name="Liu H."/>
            <person name="Sun Y."/>
            <person name="Le M."/>
            <person name="Wang Q."/>
            <person name="Wei S."/>
            <person name="Zheng Y."/>
            <person name="Lin W."/>
            <person name="Duan Y."/>
            <person name="Cao H."/>
            <person name="Xiong S."/>
            <person name="Wang X."/>
            <person name="Wei L."/>
            <person name="Li C."/>
            <person name="Ma Q."/>
            <person name="Ju M."/>
            <person name="Zhao R."/>
            <person name="Li G."/>
            <person name="Mu C."/>
            <person name="Tian Q."/>
            <person name="Mei H."/>
            <person name="Zhang T."/>
            <person name="Gao T."/>
            <person name="Zhang H."/>
        </authorList>
    </citation>
    <scope>NUCLEOTIDE SEQUENCE</scope>
    <source>
        <strain evidence="2">3651</strain>
    </source>
</reference>
<name>A0AAE1Y3W2_9LAMI</name>